<evidence type="ECO:0000313" key="2">
    <source>
        <dbReference type="Proteomes" id="UP001107558"/>
    </source>
</evidence>
<keyword evidence="2" id="KW-1185">Reference proteome</keyword>
<dbReference type="AlphaFoldDB" id="A0A9J6CHF2"/>
<dbReference type="Proteomes" id="UP001107558">
    <property type="component" value="Chromosome 1"/>
</dbReference>
<comment type="caution">
    <text evidence="1">The sequence shown here is derived from an EMBL/GenBank/DDBJ whole genome shotgun (WGS) entry which is preliminary data.</text>
</comment>
<sequence>MYLSELSTARSRSLLKICDAGDSANHNDFNPGATVEDTSYIVYLVTRKDDDSKCIICPNAYISDLMERKTHFETVHWKEVVLFNRALEKLKGREEKDNREIMARIEKILEWTQCKEGRKEEFK</sequence>
<gene>
    <name evidence="1" type="ORF">PVAND_010908</name>
</gene>
<proteinExistence type="predicted"/>
<name>A0A9J6CHF2_POLVA</name>
<dbReference type="EMBL" id="JADBJN010000001">
    <property type="protein sequence ID" value="KAG5681476.1"/>
    <property type="molecule type" value="Genomic_DNA"/>
</dbReference>
<accession>A0A9J6CHF2</accession>
<evidence type="ECO:0000313" key="1">
    <source>
        <dbReference type="EMBL" id="KAG5681476.1"/>
    </source>
</evidence>
<reference evidence="1" key="1">
    <citation type="submission" date="2021-03" db="EMBL/GenBank/DDBJ databases">
        <title>Chromosome level genome of the anhydrobiotic midge Polypedilum vanderplanki.</title>
        <authorList>
            <person name="Yoshida Y."/>
            <person name="Kikawada T."/>
            <person name="Gusev O."/>
        </authorList>
    </citation>
    <scope>NUCLEOTIDE SEQUENCE</scope>
    <source>
        <strain evidence="1">NIAS01</strain>
        <tissue evidence="1">Whole body or cell culture</tissue>
    </source>
</reference>
<organism evidence="1 2">
    <name type="scientific">Polypedilum vanderplanki</name>
    <name type="common">Sleeping chironomid midge</name>
    <dbReference type="NCBI Taxonomy" id="319348"/>
    <lineage>
        <taxon>Eukaryota</taxon>
        <taxon>Metazoa</taxon>
        <taxon>Ecdysozoa</taxon>
        <taxon>Arthropoda</taxon>
        <taxon>Hexapoda</taxon>
        <taxon>Insecta</taxon>
        <taxon>Pterygota</taxon>
        <taxon>Neoptera</taxon>
        <taxon>Endopterygota</taxon>
        <taxon>Diptera</taxon>
        <taxon>Nematocera</taxon>
        <taxon>Chironomoidea</taxon>
        <taxon>Chironomidae</taxon>
        <taxon>Chironominae</taxon>
        <taxon>Polypedilum</taxon>
        <taxon>Polypedilum</taxon>
    </lineage>
</organism>
<protein>
    <submittedName>
        <fullName evidence="1">Uncharacterized protein</fullName>
    </submittedName>
</protein>